<name>A0A849CA66_9NOCA</name>
<keyword evidence="1" id="KW-0238">DNA-binding</keyword>
<dbReference type="GO" id="GO:0005829">
    <property type="term" value="C:cytosol"/>
    <property type="evidence" value="ECO:0007669"/>
    <property type="project" value="TreeGrafter"/>
</dbReference>
<dbReference type="GO" id="GO:0003700">
    <property type="term" value="F:DNA-binding transcription factor activity"/>
    <property type="evidence" value="ECO:0007669"/>
    <property type="project" value="TreeGrafter"/>
</dbReference>
<dbReference type="AlphaFoldDB" id="A0A849CA66"/>
<dbReference type="GO" id="GO:0000976">
    <property type="term" value="F:transcription cis-regulatory region binding"/>
    <property type="evidence" value="ECO:0007669"/>
    <property type="project" value="TreeGrafter"/>
</dbReference>
<dbReference type="PANTHER" id="PTHR47894">
    <property type="entry name" value="HTH-TYPE TRANSCRIPTIONAL REGULATOR GADX"/>
    <property type="match status" value="1"/>
</dbReference>
<evidence type="ECO:0000313" key="4">
    <source>
        <dbReference type="Proteomes" id="UP000586827"/>
    </source>
</evidence>
<evidence type="ECO:0000313" key="3">
    <source>
        <dbReference type="EMBL" id="NNH73185.1"/>
    </source>
</evidence>
<evidence type="ECO:0000259" key="2">
    <source>
        <dbReference type="Pfam" id="PF12625"/>
    </source>
</evidence>
<dbReference type="InterPro" id="IPR032687">
    <property type="entry name" value="AraC-type_N"/>
</dbReference>
<accession>A0A849CA66</accession>
<dbReference type="Pfam" id="PF12625">
    <property type="entry name" value="Arabinose_bd"/>
    <property type="match status" value="1"/>
</dbReference>
<keyword evidence="4" id="KW-1185">Reference proteome</keyword>
<organism evidence="3 4">
    <name type="scientific">Nocardia uniformis</name>
    <dbReference type="NCBI Taxonomy" id="53432"/>
    <lineage>
        <taxon>Bacteria</taxon>
        <taxon>Bacillati</taxon>
        <taxon>Actinomycetota</taxon>
        <taxon>Actinomycetes</taxon>
        <taxon>Mycobacteriales</taxon>
        <taxon>Nocardiaceae</taxon>
        <taxon>Nocardia</taxon>
    </lineage>
</organism>
<gene>
    <name evidence="3" type="ORF">HLB23_25575</name>
</gene>
<protein>
    <submittedName>
        <fullName evidence="3">AraC family transcriptional regulator</fullName>
    </submittedName>
</protein>
<proteinExistence type="predicted"/>
<dbReference type="PANTHER" id="PTHR47894:SF1">
    <property type="entry name" value="HTH-TYPE TRANSCRIPTIONAL REGULATOR VQSM"/>
    <property type="match status" value="1"/>
</dbReference>
<evidence type="ECO:0000256" key="1">
    <source>
        <dbReference type="ARBA" id="ARBA00023125"/>
    </source>
</evidence>
<reference evidence="3 4" key="1">
    <citation type="submission" date="2020-05" db="EMBL/GenBank/DDBJ databases">
        <title>MicrobeNet Type strains.</title>
        <authorList>
            <person name="Nicholson A.C."/>
        </authorList>
    </citation>
    <scope>NUCLEOTIDE SEQUENCE [LARGE SCALE GENOMIC DNA]</scope>
    <source>
        <strain evidence="3 4">JCM 3224</strain>
    </source>
</reference>
<feature type="domain" description="HTH-type transcriptional regulator AraC-type N-terminal" evidence="2">
    <location>
        <begin position="21"/>
        <end position="205"/>
    </location>
</feature>
<dbReference type="Proteomes" id="UP000586827">
    <property type="component" value="Unassembled WGS sequence"/>
</dbReference>
<sequence>MHTSDTVLMPRFILSRAAAAGIDPNRLAREAGMPSWLLDDSNARVASEYYPRLWELLEHAVGDPDTTLKAVGEYRIGDLGLFDYLISTADTLGEGLGVVGPYVGAVSTNFRMDPGEQTETEATFNLYMVNAEGHGRDLSVQSSLGILVSRIRQVTGLPVDPVRMTFQQRAPHRSNAFVDHFGSAQLDFEAPVNSMTYRLSDFDLPQVTADPMLAEVLRRYAASMPPPPPRATEWPDRVAAVLEEVLCEGEPSLEAISRRLFTSPRTLQRRLAESGTTWRLEVERARKRDLERL</sequence>
<comment type="caution">
    <text evidence="3">The sequence shown here is derived from an EMBL/GenBank/DDBJ whole genome shotgun (WGS) entry which is preliminary data.</text>
</comment>
<dbReference type="RefSeq" id="WP_067527821.1">
    <property type="nucleotide sequence ID" value="NZ_JABELX010000009.1"/>
</dbReference>
<dbReference type="EMBL" id="JABELX010000009">
    <property type="protein sequence ID" value="NNH73185.1"/>
    <property type="molecule type" value="Genomic_DNA"/>
</dbReference>